<evidence type="ECO:0000256" key="4">
    <source>
        <dbReference type="HAMAP-Rule" id="MF_01185"/>
    </source>
</evidence>
<comment type="subunit">
    <text evidence="4">Interacts with translational regulator CsrA and flagellin(s).</text>
</comment>
<dbReference type="GO" id="GO:0044780">
    <property type="term" value="P:bacterial-type flagellum assembly"/>
    <property type="evidence" value="ECO:0007669"/>
    <property type="project" value="UniProtKB-UniRule"/>
</dbReference>
<evidence type="ECO:0000313" key="6">
    <source>
        <dbReference type="Proteomes" id="UP000886657"/>
    </source>
</evidence>
<dbReference type="AlphaFoldDB" id="A0A9D7SH40"/>
<proteinExistence type="inferred from homology"/>
<dbReference type="PANTHER" id="PTHR39190:SF1">
    <property type="entry name" value="FLAGELLAR ASSEMBLY FACTOR FLIW"/>
    <property type="match status" value="1"/>
</dbReference>
<keyword evidence="5" id="KW-0969">Cilium</keyword>
<sequence length="144" mass="15969">MTPDPLTTPVPAPEPDEATLLTFPKGLVGFPNLNLFRLFEPGDAYPLKFLQSTESQDVSFVCVDPACIKKDYEVPLGEEEAEALHLESPEEAMVLTLVVIPEDARQMTTNLAGPLVINVKTRMGFQIVLNSEKFPLRYPVIAQR</sequence>
<dbReference type="Pfam" id="PF02623">
    <property type="entry name" value="FliW"/>
    <property type="match status" value="1"/>
</dbReference>
<protein>
    <recommendedName>
        <fullName evidence="4">Flagellar assembly factor FliW</fullName>
    </recommendedName>
</protein>
<evidence type="ECO:0000256" key="3">
    <source>
        <dbReference type="ARBA" id="ARBA00022845"/>
    </source>
</evidence>
<organism evidence="5 6">
    <name type="scientific">Candidatus Geothrix skivensis</name>
    <dbReference type="NCBI Taxonomy" id="2954439"/>
    <lineage>
        <taxon>Bacteria</taxon>
        <taxon>Pseudomonadati</taxon>
        <taxon>Acidobacteriota</taxon>
        <taxon>Holophagae</taxon>
        <taxon>Holophagales</taxon>
        <taxon>Holophagaceae</taxon>
        <taxon>Geothrix</taxon>
    </lineage>
</organism>
<accession>A0A9D7SH40</accession>
<keyword evidence="5" id="KW-0282">Flagellum</keyword>
<keyword evidence="3 4" id="KW-0810">Translation regulation</keyword>
<dbReference type="EMBL" id="JADKIO010000010">
    <property type="protein sequence ID" value="MBK9797559.1"/>
    <property type="molecule type" value="Genomic_DNA"/>
</dbReference>
<dbReference type="SUPFAM" id="SSF141457">
    <property type="entry name" value="BH3618-like"/>
    <property type="match status" value="1"/>
</dbReference>
<evidence type="ECO:0000256" key="2">
    <source>
        <dbReference type="ARBA" id="ARBA00022795"/>
    </source>
</evidence>
<dbReference type="Proteomes" id="UP000886657">
    <property type="component" value="Unassembled WGS sequence"/>
</dbReference>
<comment type="function">
    <text evidence="4">Acts as an anti-CsrA protein, binds CsrA and prevents it from repressing translation of its target genes, one of which is flagellin. Binds to flagellin and participates in the assembly of the flagellum.</text>
</comment>
<name>A0A9D7SH40_9BACT</name>
<dbReference type="GO" id="GO:0005737">
    <property type="term" value="C:cytoplasm"/>
    <property type="evidence" value="ECO:0007669"/>
    <property type="project" value="UniProtKB-SubCell"/>
</dbReference>
<evidence type="ECO:0000256" key="1">
    <source>
        <dbReference type="ARBA" id="ARBA00022490"/>
    </source>
</evidence>
<keyword evidence="2 4" id="KW-1005">Bacterial flagellum biogenesis</keyword>
<comment type="caution">
    <text evidence="5">The sequence shown here is derived from an EMBL/GenBank/DDBJ whole genome shotgun (WGS) entry which is preliminary data.</text>
</comment>
<reference evidence="5" key="1">
    <citation type="submission" date="2020-10" db="EMBL/GenBank/DDBJ databases">
        <title>Connecting structure to function with the recovery of over 1000 high-quality activated sludge metagenome-assembled genomes encoding full-length rRNA genes using long-read sequencing.</title>
        <authorList>
            <person name="Singleton C.M."/>
            <person name="Petriglieri F."/>
            <person name="Kristensen J.M."/>
            <person name="Kirkegaard R.H."/>
            <person name="Michaelsen T.Y."/>
            <person name="Andersen M.H."/>
            <person name="Karst S.M."/>
            <person name="Dueholm M.S."/>
            <person name="Nielsen P.H."/>
            <person name="Albertsen M."/>
        </authorList>
    </citation>
    <scope>NUCLEOTIDE SEQUENCE</scope>
    <source>
        <strain evidence="5">Skiv_18-Q3-R9-52_MAXAC.067</strain>
    </source>
</reference>
<dbReference type="InterPro" id="IPR024046">
    <property type="entry name" value="Flagellar_assmbl_FliW_dom_sf"/>
</dbReference>
<keyword evidence="1 4" id="KW-0963">Cytoplasm</keyword>
<comment type="similarity">
    <text evidence="4">Belongs to the FliW family.</text>
</comment>
<dbReference type="InterPro" id="IPR003775">
    <property type="entry name" value="Flagellar_assembly_factor_FliW"/>
</dbReference>
<keyword evidence="5" id="KW-0966">Cell projection</keyword>
<dbReference type="Gene3D" id="2.30.290.10">
    <property type="entry name" value="BH3618-like"/>
    <property type="match status" value="1"/>
</dbReference>
<dbReference type="HAMAP" id="MF_01185">
    <property type="entry name" value="FliW"/>
    <property type="match status" value="1"/>
</dbReference>
<keyword evidence="4" id="KW-0143">Chaperone</keyword>
<dbReference type="PANTHER" id="PTHR39190">
    <property type="entry name" value="FLAGELLAR ASSEMBLY FACTOR FLIW"/>
    <property type="match status" value="1"/>
</dbReference>
<dbReference type="GO" id="GO:0006417">
    <property type="term" value="P:regulation of translation"/>
    <property type="evidence" value="ECO:0007669"/>
    <property type="project" value="UniProtKB-KW"/>
</dbReference>
<gene>
    <name evidence="4" type="primary">fliW</name>
    <name evidence="5" type="ORF">IPP58_13905</name>
</gene>
<comment type="subcellular location">
    <subcellularLocation>
        <location evidence="4">Cytoplasm</location>
    </subcellularLocation>
</comment>
<evidence type="ECO:0000313" key="5">
    <source>
        <dbReference type="EMBL" id="MBK9797559.1"/>
    </source>
</evidence>